<dbReference type="GO" id="GO:0006352">
    <property type="term" value="P:DNA-templated transcription initiation"/>
    <property type="evidence" value="ECO:0007669"/>
    <property type="project" value="InterPro"/>
</dbReference>
<proteinExistence type="predicted"/>
<dbReference type="GO" id="GO:0016987">
    <property type="term" value="F:sigma factor activity"/>
    <property type="evidence" value="ECO:0007669"/>
    <property type="project" value="UniProtKB-KW"/>
</dbReference>
<keyword evidence="2" id="KW-0731">Sigma factor</keyword>
<dbReference type="SUPFAM" id="SSF88946">
    <property type="entry name" value="Sigma2 domain of RNA polymerase sigma factors"/>
    <property type="match status" value="1"/>
</dbReference>
<dbReference type="Pfam" id="PF04542">
    <property type="entry name" value="Sigma70_r2"/>
    <property type="match status" value="1"/>
</dbReference>
<dbReference type="InterPro" id="IPR013324">
    <property type="entry name" value="RNA_pol_sigma_r3/r4-like"/>
</dbReference>
<dbReference type="InterPro" id="IPR014284">
    <property type="entry name" value="RNA_pol_sigma-70_dom"/>
</dbReference>
<organism evidence="9 10">
    <name type="scientific">Gandjariella thermophila</name>
    <dbReference type="NCBI Taxonomy" id="1931992"/>
    <lineage>
        <taxon>Bacteria</taxon>
        <taxon>Bacillati</taxon>
        <taxon>Actinomycetota</taxon>
        <taxon>Actinomycetes</taxon>
        <taxon>Pseudonocardiales</taxon>
        <taxon>Pseudonocardiaceae</taxon>
        <taxon>Gandjariella</taxon>
    </lineage>
</organism>
<dbReference type="Proteomes" id="UP000298860">
    <property type="component" value="Unassembled WGS sequence"/>
</dbReference>
<dbReference type="PANTHER" id="PTHR30385:SF4">
    <property type="entry name" value="RNA POLYMERASE SIGMA-E FACTOR"/>
    <property type="match status" value="1"/>
</dbReference>
<evidence type="ECO:0000259" key="6">
    <source>
        <dbReference type="Pfam" id="PF04539"/>
    </source>
</evidence>
<dbReference type="SUPFAM" id="SSF88659">
    <property type="entry name" value="Sigma3 and sigma4 domains of RNA polymerase sigma factors"/>
    <property type="match status" value="2"/>
</dbReference>
<dbReference type="InterPro" id="IPR014322">
    <property type="entry name" value="RNA_pol_sigma-B/F/G"/>
</dbReference>
<accession>A0A4D4J206</accession>
<dbReference type="GO" id="GO:0003677">
    <property type="term" value="F:DNA binding"/>
    <property type="evidence" value="ECO:0007669"/>
    <property type="project" value="UniProtKB-KW"/>
</dbReference>
<keyword evidence="4" id="KW-0804">Transcription</keyword>
<dbReference type="CDD" id="cd06171">
    <property type="entry name" value="Sigma70_r4"/>
    <property type="match status" value="1"/>
</dbReference>
<evidence type="ECO:0000259" key="8">
    <source>
        <dbReference type="Pfam" id="PF04545"/>
    </source>
</evidence>
<evidence type="ECO:0000256" key="4">
    <source>
        <dbReference type="ARBA" id="ARBA00023163"/>
    </source>
</evidence>
<dbReference type="PANTHER" id="PTHR30385">
    <property type="entry name" value="SIGMA FACTOR F FLAGELLAR"/>
    <property type="match status" value="1"/>
</dbReference>
<feature type="region of interest" description="Disordered" evidence="5">
    <location>
        <begin position="1"/>
        <end position="21"/>
    </location>
</feature>
<comment type="caution">
    <text evidence="9">The sequence shown here is derived from an EMBL/GenBank/DDBJ whole genome shotgun (WGS) entry which is preliminary data.</text>
</comment>
<dbReference type="InterPro" id="IPR007624">
    <property type="entry name" value="RNA_pol_sigma70_r3"/>
</dbReference>
<dbReference type="Pfam" id="PF04539">
    <property type="entry name" value="Sigma70_r3"/>
    <property type="match status" value="1"/>
</dbReference>
<dbReference type="InterPro" id="IPR013325">
    <property type="entry name" value="RNA_pol_sigma_r2"/>
</dbReference>
<dbReference type="InterPro" id="IPR007630">
    <property type="entry name" value="RNA_pol_sigma70_r4"/>
</dbReference>
<dbReference type="NCBIfam" id="TIGR02937">
    <property type="entry name" value="sigma70-ECF"/>
    <property type="match status" value="1"/>
</dbReference>
<keyword evidence="10" id="KW-1185">Reference proteome</keyword>
<dbReference type="Gene3D" id="1.20.120.1810">
    <property type="match status" value="1"/>
</dbReference>
<dbReference type="InterPro" id="IPR007627">
    <property type="entry name" value="RNA_pol_sigma70_r2"/>
</dbReference>
<reference evidence="10" key="1">
    <citation type="submission" date="2019-04" db="EMBL/GenBank/DDBJ databases">
        <title>Draft genome sequence of Pseudonocardiaceae bacterium SL3-2-4.</title>
        <authorList>
            <person name="Ningsih F."/>
            <person name="Yokota A."/>
            <person name="Sakai Y."/>
            <person name="Nanatani K."/>
            <person name="Yabe S."/>
            <person name="Oetari A."/>
            <person name="Sjamsuridzal W."/>
        </authorList>
    </citation>
    <scope>NUCLEOTIDE SEQUENCE [LARGE SCALE GENOMIC DNA]</scope>
    <source>
        <strain evidence="10">SL3-2-4</strain>
    </source>
</reference>
<keyword evidence="1" id="KW-0805">Transcription regulation</keyword>
<evidence type="ECO:0000256" key="3">
    <source>
        <dbReference type="ARBA" id="ARBA00023125"/>
    </source>
</evidence>
<evidence type="ECO:0000256" key="1">
    <source>
        <dbReference type="ARBA" id="ARBA00023015"/>
    </source>
</evidence>
<name>A0A4D4J206_9PSEU</name>
<feature type="compositionally biased region" description="Basic and acidic residues" evidence="5">
    <location>
        <begin position="1"/>
        <end position="10"/>
    </location>
</feature>
<evidence type="ECO:0000313" key="10">
    <source>
        <dbReference type="Proteomes" id="UP000298860"/>
    </source>
</evidence>
<feature type="domain" description="RNA polymerase sigma-70 region 3" evidence="6">
    <location>
        <begin position="128"/>
        <end position="192"/>
    </location>
</feature>
<keyword evidence="3" id="KW-0238">DNA-binding</keyword>
<gene>
    <name evidence="9" type="primary">sigB_1</name>
    <name evidence="9" type="ORF">GTS_02920</name>
</gene>
<dbReference type="RefSeq" id="WP_225978014.1">
    <property type="nucleotide sequence ID" value="NZ_BJFL01000001.1"/>
</dbReference>
<dbReference type="PRINTS" id="PR00046">
    <property type="entry name" value="SIGMA70FCT"/>
</dbReference>
<sequence length="267" mass="29925">MTGSEERLRDGATGQEGDDQSAELFAELRALEPDSARYGELRDELVTRFLPVAHRLARRFRNRGESMEDLEQVATLGLINAVDRFDPERGTDFLSFAVPTVLGELRRHFRDATWSMRVPRRLKELHLAISGAVGELSQRLGRAPTPSEIAAHLDLPREDVFAGLEVSLAQRSASLDEALQQGEQEGLSLGDTIGSDDPHLAAVDERESLHPLLECLPERERKILVLRFVHNLTQTQIAEQVGVSQMHVSRLLSKTLERLRQGLGRER</sequence>
<dbReference type="InterPro" id="IPR036388">
    <property type="entry name" value="WH-like_DNA-bd_sf"/>
</dbReference>
<evidence type="ECO:0000256" key="5">
    <source>
        <dbReference type="SAM" id="MobiDB-lite"/>
    </source>
</evidence>
<dbReference type="Pfam" id="PF04545">
    <property type="entry name" value="Sigma70_r4"/>
    <property type="match status" value="1"/>
</dbReference>
<dbReference type="Gene3D" id="1.10.10.10">
    <property type="entry name" value="Winged helix-like DNA-binding domain superfamily/Winged helix DNA-binding domain"/>
    <property type="match status" value="2"/>
</dbReference>
<dbReference type="EMBL" id="BJFL01000001">
    <property type="protein sequence ID" value="GDY28659.1"/>
    <property type="molecule type" value="Genomic_DNA"/>
</dbReference>
<dbReference type="AlphaFoldDB" id="A0A4D4J206"/>
<dbReference type="InterPro" id="IPR000943">
    <property type="entry name" value="RNA_pol_sigma70"/>
</dbReference>
<feature type="domain" description="RNA polymerase sigma-70 region 2" evidence="7">
    <location>
        <begin position="45"/>
        <end position="114"/>
    </location>
</feature>
<feature type="domain" description="RNA polymerase sigma-70 region 4" evidence="8">
    <location>
        <begin position="212"/>
        <end position="261"/>
    </location>
</feature>
<evidence type="ECO:0000259" key="7">
    <source>
        <dbReference type="Pfam" id="PF04542"/>
    </source>
</evidence>
<protein>
    <submittedName>
        <fullName evidence="9">RNA polymerase sigma factor</fullName>
    </submittedName>
</protein>
<evidence type="ECO:0000313" key="9">
    <source>
        <dbReference type="EMBL" id="GDY28659.1"/>
    </source>
</evidence>
<evidence type="ECO:0000256" key="2">
    <source>
        <dbReference type="ARBA" id="ARBA00023082"/>
    </source>
</evidence>
<dbReference type="NCBIfam" id="TIGR02980">
    <property type="entry name" value="SigBFG"/>
    <property type="match status" value="1"/>
</dbReference>